<evidence type="ECO:0000256" key="3">
    <source>
        <dbReference type="ARBA" id="ARBA00022679"/>
    </source>
</evidence>
<evidence type="ECO:0000256" key="2">
    <source>
        <dbReference type="ARBA" id="ARBA00022676"/>
    </source>
</evidence>
<evidence type="ECO:0000256" key="7">
    <source>
        <dbReference type="ARBA" id="ARBA00023180"/>
    </source>
</evidence>
<gene>
    <name evidence="8" type="ORF">OSB_25750</name>
</gene>
<keyword evidence="3" id="KW-0808">Transferase</keyword>
<dbReference type="AlphaFoldDB" id="A0A0K0Y866"/>
<protein>
    <submittedName>
        <fullName evidence="8">Uncharacterized protein</fullName>
    </submittedName>
</protein>
<sequence length="443" mass="49893">MVLPYDTPALDAYWMPSRDGGIHRLGPMPAPWEKVRGGTIKTTTLTDKQRINRLWSREWKALKSDKQFTSAVETDVRPVVIENLTVSDTHLAVNGKWLVTGPSGARLLGTTGRAAKKARGQAAAVKELNAFFTQARQQSTELPLWEDDIAGLDFVIEARNLKNYFHFVRETFSVFALIADLKGFTGRIIIVAKDRDVPAFVLAHIAAIFPELRDKVDIRQAPATFERAIIAHYSDTSYFYQPEAKIEGLIPENQPLAKDEVGTNLVKLIILNSYSRSLRKLREAAHKRIEDQWFDHLPERFWVSRRSTPGHDRTIENEDEIIALLEPYGFKKIYFEDYAPLTQVGIMRDADIMISYHGAGFTNMLYAGTQARIIELGTLQTARLRMDDFTGFANASQSDYTVAVADFPDEFGDVVPPMRGAGIYPVRMSDAAVERLIALVKTL</sequence>
<organism evidence="8 9">
    <name type="scientific">Octadecabacter temperatus</name>
    <dbReference type="NCBI Taxonomy" id="1458307"/>
    <lineage>
        <taxon>Bacteria</taxon>
        <taxon>Pseudomonadati</taxon>
        <taxon>Pseudomonadota</taxon>
        <taxon>Alphaproteobacteria</taxon>
        <taxon>Rhodobacterales</taxon>
        <taxon>Roseobacteraceae</taxon>
        <taxon>Octadecabacter</taxon>
    </lineage>
</organism>
<dbReference type="InterPro" id="IPR007657">
    <property type="entry name" value="Glycosyltransferase_61"/>
</dbReference>
<keyword evidence="9" id="KW-1185">Reference proteome</keyword>
<dbReference type="GO" id="GO:0016020">
    <property type="term" value="C:membrane"/>
    <property type="evidence" value="ECO:0007669"/>
    <property type="project" value="UniProtKB-SubCell"/>
</dbReference>
<evidence type="ECO:0000256" key="5">
    <source>
        <dbReference type="ARBA" id="ARBA00022989"/>
    </source>
</evidence>
<evidence type="ECO:0000256" key="4">
    <source>
        <dbReference type="ARBA" id="ARBA00022692"/>
    </source>
</evidence>
<dbReference type="Pfam" id="PF04577">
    <property type="entry name" value="Glyco_transf_61"/>
    <property type="match status" value="1"/>
</dbReference>
<dbReference type="PANTHER" id="PTHR20961:SF38">
    <property type="entry name" value="PROTEIN O-LINKED-MANNOSE BETA-1,4-N-ACETYLGLUCOSAMINYLTRANSFERASE 2"/>
    <property type="match status" value="1"/>
</dbReference>
<dbReference type="KEGG" id="otm:OSB_25750"/>
<accession>A0A0K0Y866</accession>
<evidence type="ECO:0000313" key="8">
    <source>
        <dbReference type="EMBL" id="AKS47105.1"/>
    </source>
</evidence>
<dbReference type="Proteomes" id="UP000067444">
    <property type="component" value="Chromosome"/>
</dbReference>
<dbReference type="OrthoDB" id="288504at2"/>
<reference evidence="8 9" key="1">
    <citation type="journal article" date="2015" name="Genome Announc.">
        <title>Closed Genome Sequence of Octadecabacter temperatus SB1, the First Mesophilic Species of the Genus Octadecabacter.</title>
        <authorList>
            <person name="Voget S."/>
            <person name="Billerbeck S."/>
            <person name="Simon M."/>
            <person name="Daniel R."/>
        </authorList>
    </citation>
    <scope>NUCLEOTIDE SEQUENCE [LARGE SCALE GENOMIC DNA]</scope>
    <source>
        <strain evidence="8 9">SB1</strain>
    </source>
</reference>
<dbReference type="EMBL" id="CP012160">
    <property type="protein sequence ID" value="AKS47105.1"/>
    <property type="molecule type" value="Genomic_DNA"/>
</dbReference>
<dbReference type="STRING" id="1458307.OSB_25750"/>
<keyword evidence="4" id="KW-0812">Transmembrane</keyword>
<evidence type="ECO:0000256" key="6">
    <source>
        <dbReference type="ARBA" id="ARBA00023136"/>
    </source>
</evidence>
<dbReference type="RefSeq" id="WP_049835339.1">
    <property type="nucleotide sequence ID" value="NZ_CP012160.1"/>
</dbReference>
<keyword evidence="7" id="KW-0325">Glycoprotein</keyword>
<dbReference type="PANTHER" id="PTHR20961">
    <property type="entry name" value="GLYCOSYLTRANSFERASE"/>
    <property type="match status" value="1"/>
</dbReference>
<keyword evidence="6" id="KW-0472">Membrane</keyword>
<dbReference type="InterPro" id="IPR049625">
    <property type="entry name" value="Glyco_transf_61_cat"/>
</dbReference>
<evidence type="ECO:0000256" key="1">
    <source>
        <dbReference type="ARBA" id="ARBA00004167"/>
    </source>
</evidence>
<keyword evidence="5" id="KW-1133">Transmembrane helix</keyword>
<evidence type="ECO:0000313" key="9">
    <source>
        <dbReference type="Proteomes" id="UP000067444"/>
    </source>
</evidence>
<name>A0A0K0Y866_9RHOB</name>
<dbReference type="GO" id="GO:0016757">
    <property type="term" value="F:glycosyltransferase activity"/>
    <property type="evidence" value="ECO:0007669"/>
    <property type="project" value="UniProtKB-KW"/>
</dbReference>
<comment type="subcellular location">
    <subcellularLocation>
        <location evidence="1">Membrane</location>
        <topology evidence="1">Single-pass membrane protein</topology>
    </subcellularLocation>
</comment>
<proteinExistence type="predicted"/>
<keyword evidence="2" id="KW-0328">Glycosyltransferase</keyword>